<keyword evidence="1" id="KW-0812">Transmembrane</keyword>
<protein>
    <submittedName>
        <fullName evidence="2">Uncharacterized protein</fullName>
    </submittedName>
</protein>
<keyword evidence="1" id="KW-0472">Membrane</keyword>
<proteinExistence type="predicted"/>
<feature type="transmembrane region" description="Helical" evidence="1">
    <location>
        <begin position="7"/>
        <end position="29"/>
    </location>
</feature>
<dbReference type="EMBL" id="CP024172">
    <property type="protein sequence ID" value="AZW16087.1"/>
    <property type="molecule type" value="Genomic_DNA"/>
</dbReference>
<feature type="transmembrane region" description="Helical" evidence="1">
    <location>
        <begin position="41"/>
        <end position="60"/>
    </location>
</feature>
<sequence>MKTPLGVKPFVIVIAVALAWTLIVIGFSTSMGERPLRLYDWGPPAGACLLTLAFMIRDALRQR</sequence>
<dbReference type="KEGG" id="bhz:ACR54_00750"/>
<organism evidence="2 3">
    <name type="scientific">Bordetella hinzii</name>
    <dbReference type="NCBI Taxonomy" id="103855"/>
    <lineage>
        <taxon>Bacteria</taxon>
        <taxon>Pseudomonadati</taxon>
        <taxon>Pseudomonadota</taxon>
        <taxon>Betaproteobacteria</taxon>
        <taxon>Burkholderiales</taxon>
        <taxon>Alcaligenaceae</taxon>
        <taxon>Bordetella</taxon>
    </lineage>
</organism>
<evidence type="ECO:0000313" key="3">
    <source>
        <dbReference type="Proteomes" id="UP000282741"/>
    </source>
</evidence>
<reference evidence="3" key="1">
    <citation type="submission" date="2017-10" db="EMBL/GenBank/DDBJ databases">
        <title>Whole genome sequencing of various Bordetella species.</title>
        <authorList>
            <person name="Weigand M.R."/>
            <person name="Loparev V."/>
            <person name="Peng Y."/>
            <person name="Bowden K.E."/>
            <person name="Tondella M.L."/>
            <person name="Williams M.M."/>
        </authorList>
    </citation>
    <scope>NUCLEOTIDE SEQUENCE [LARGE SCALE GENOMIC DNA]</scope>
    <source>
        <strain evidence="3">H720</strain>
    </source>
</reference>
<dbReference type="AlphaFoldDB" id="A0AAN1RVJ7"/>
<dbReference type="Proteomes" id="UP000282741">
    <property type="component" value="Chromosome"/>
</dbReference>
<accession>A0AAN1RVJ7</accession>
<keyword evidence="1" id="KW-1133">Transmembrane helix</keyword>
<dbReference type="RefSeq" id="WP_029578329.1">
    <property type="nucleotide sequence ID" value="NZ_CP012076.1"/>
</dbReference>
<name>A0AAN1RVJ7_9BORD</name>
<evidence type="ECO:0000313" key="2">
    <source>
        <dbReference type="EMBL" id="AZW16087.1"/>
    </source>
</evidence>
<dbReference type="GeneID" id="92996830"/>
<evidence type="ECO:0000256" key="1">
    <source>
        <dbReference type="SAM" id="Phobius"/>
    </source>
</evidence>
<gene>
    <name evidence="2" type="ORF">CS347_04480</name>
</gene>